<dbReference type="EMBL" id="PNGT01000002">
    <property type="protein sequence ID" value="PMC52832.1"/>
    <property type="molecule type" value="Genomic_DNA"/>
</dbReference>
<dbReference type="SUPFAM" id="SSF55804">
    <property type="entry name" value="Phoshotransferase/anion transport protein"/>
    <property type="match status" value="1"/>
</dbReference>
<protein>
    <submittedName>
        <fullName evidence="1">Uncharacterized protein</fullName>
    </submittedName>
</protein>
<proteinExistence type="predicted"/>
<name>A0A2N6SFW4_9BACL</name>
<organism evidence="1 2">
    <name type="scientific">Gemella sanguinis</name>
    <dbReference type="NCBI Taxonomy" id="84135"/>
    <lineage>
        <taxon>Bacteria</taxon>
        <taxon>Bacillati</taxon>
        <taxon>Bacillota</taxon>
        <taxon>Bacilli</taxon>
        <taxon>Bacillales</taxon>
        <taxon>Gemellaceae</taxon>
        <taxon>Gemella</taxon>
    </lineage>
</organism>
<gene>
    <name evidence="1" type="ORF">CJ218_02770</name>
</gene>
<evidence type="ECO:0000313" key="2">
    <source>
        <dbReference type="Proteomes" id="UP000235670"/>
    </source>
</evidence>
<dbReference type="RefSeq" id="WP_102189538.1">
    <property type="nucleotide sequence ID" value="NZ_CAKARP010000007.1"/>
</dbReference>
<comment type="caution">
    <text evidence="1">The sequence shown here is derived from an EMBL/GenBank/DDBJ whole genome shotgun (WGS) entry which is preliminary data.</text>
</comment>
<evidence type="ECO:0000313" key="1">
    <source>
        <dbReference type="EMBL" id="PMC52832.1"/>
    </source>
</evidence>
<dbReference type="Gene3D" id="3.40.930.10">
    <property type="entry name" value="Mannitol-specific EII, Chain A"/>
    <property type="match status" value="1"/>
</dbReference>
<dbReference type="Proteomes" id="UP000235670">
    <property type="component" value="Unassembled WGS sequence"/>
</dbReference>
<sequence length="132" mass="15791">MVLTMKFKVFRNDRRSKLEDVYSDVAGYLEENSWIMSKQIFLKDLEDREKLGCIKVDKNFYLPHLENNNIKENIVVRVDNFKNDILFILVKEDDDEAKNMARNIVKNLLVENKRTIILKSEKNKFEEISKYI</sequence>
<dbReference type="AlphaFoldDB" id="A0A2N6SFW4"/>
<dbReference type="STRING" id="84135.GCA_001052115_00486"/>
<accession>A0A2N6SFW4</accession>
<dbReference type="InterPro" id="IPR016152">
    <property type="entry name" value="PTrfase/Anion_transptr"/>
</dbReference>
<reference evidence="1 2" key="1">
    <citation type="submission" date="2017-09" db="EMBL/GenBank/DDBJ databases">
        <title>Bacterial strain isolated from the female urinary microbiota.</title>
        <authorList>
            <person name="Thomas-White K."/>
            <person name="Kumar N."/>
            <person name="Forster S."/>
            <person name="Putonti C."/>
            <person name="Lawley T."/>
            <person name="Wolfe A.J."/>
        </authorList>
    </citation>
    <scope>NUCLEOTIDE SEQUENCE [LARGE SCALE GENOMIC DNA]</scope>
    <source>
        <strain evidence="1 2">UMB0186</strain>
    </source>
</reference>
<dbReference type="OrthoDB" id="2989629at2"/>